<dbReference type="EMBL" id="JARJLG010000117">
    <property type="protein sequence ID" value="KAJ7742405.1"/>
    <property type="molecule type" value="Genomic_DNA"/>
</dbReference>
<feature type="region of interest" description="Disordered" evidence="1">
    <location>
        <begin position="621"/>
        <end position="642"/>
    </location>
</feature>
<keyword evidence="3" id="KW-1185">Reference proteome</keyword>
<accession>A0AAD7N1J6</accession>
<feature type="compositionally biased region" description="Basic and acidic residues" evidence="1">
    <location>
        <begin position="631"/>
        <end position="641"/>
    </location>
</feature>
<evidence type="ECO:0000313" key="3">
    <source>
        <dbReference type="Proteomes" id="UP001215280"/>
    </source>
</evidence>
<sequence length="673" mass="76065">MSGLVYPVLRFTSFRPLYRFLQGPPRHSSGVPTITEATSSASADSVPAPVDRIRQRNFDILFESLERIGNPSRVWANYTNLLTFLGYERLPLEIHQEVLRKCTPNSRLLRAAATRRIFAGNIPRVPHIYEGRFQAVVRNMRASGGQPTLDDFHFILEQFAAVGHHFGVMQIYLELTTLGIVPRTKTFGLCLQAIAHRLTLPVAPRDRPRRIAVTRRMVSDIVNAMKIYNIPFTSVNLDLTMRILKETTDMQGFETLMKWGYGIDLRNPDCPPLEYLTSASGTDTQRTPKPQPFSTAALNMTIDTLGRLGDISRMVQAFEVLTTPLPRYSPNARSCDEDDDDDFGVPPEPTLAFTPPFANPNTTTYNILMRHVCRAGHAVLARHYLLQAMELDKKVMLDLKNQIGHMPLREVPAPHFAINRGTLLSVFHDSSHDKNLGLMRWLHSKFPRILRKKRGELKYFTQFRHARERKGFWPYGDVDPKAPEFPPGFRYVPNPIPTPPPLPPPIKLPRSPRAQLKASRFTTLMARWKVPKGVNAVFDAEADYDSISSASPIKTFDVELHIRLLTRDISEIEALYAHVDTILSRTTQYPSADLDGGKGQNHSCSHGVTPQIRKRQNAAFDPTAQNPHPLGQRECKRRGDGVHPFTDRSMFLKLKRAAVPLRSARGTNDGVQQ</sequence>
<evidence type="ECO:0000313" key="2">
    <source>
        <dbReference type="EMBL" id="KAJ7742405.1"/>
    </source>
</evidence>
<comment type="caution">
    <text evidence="2">The sequence shown here is derived from an EMBL/GenBank/DDBJ whole genome shotgun (WGS) entry which is preliminary data.</text>
</comment>
<proteinExistence type="predicted"/>
<protein>
    <submittedName>
        <fullName evidence="2">Uncharacterized protein</fullName>
    </submittedName>
</protein>
<reference evidence="2" key="1">
    <citation type="submission" date="2023-03" db="EMBL/GenBank/DDBJ databases">
        <title>Massive genome expansion in bonnet fungi (Mycena s.s.) driven by repeated elements and novel gene families across ecological guilds.</title>
        <authorList>
            <consortium name="Lawrence Berkeley National Laboratory"/>
            <person name="Harder C.B."/>
            <person name="Miyauchi S."/>
            <person name="Viragh M."/>
            <person name="Kuo A."/>
            <person name="Thoen E."/>
            <person name="Andreopoulos B."/>
            <person name="Lu D."/>
            <person name="Skrede I."/>
            <person name="Drula E."/>
            <person name="Henrissat B."/>
            <person name="Morin E."/>
            <person name="Kohler A."/>
            <person name="Barry K."/>
            <person name="LaButti K."/>
            <person name="Morin E."/>
            <person name="Salamov A."/>
            <person name="Lipzen A."/>
            <person name="Mereny Z."/>
            <person name="Hegedus B."/>
            <person name="Baldrian P."/>
            <person name="Stursova M."/>
            <person name="Weitz H."/>
            <person name="Taylor A."/>
            <person name="Grigoriev I.V."/>
            <person name="Nagy L.G."/>
            <person name="Martin F."/>
            <person name="Kauserud H."/>
        </authorList>
    </citation>
    <scope>NUCLEOTIDE SEQUENCE</scope>
    <source>
        <strain evidence="2">CBHHK188m</strain>
    </source>
</reference>
<organism evidence="2 3">
    <name type="scientific">Mycena maculata</name>
    <dbReference type="NCBI Taxonomy" id="230809"/>
    <lineage>
        <taxon>Eukaryota</taxon>
        <taxon>Fungi</taxon>
        <taxon>Dikarya</taxon>
        <taxon>Basidiomycota</taxon>
        <taxon>Agaricomycotina</taxon>
        <taxon>Agaricomycetes</taxon>
        <taxon>Agaricomycetidae</taxon>
        <taxon>Agaricales</taxon>
        <taxon>Marasmiineae</taxon>
        <taxon>Mycenaceae</taxon>
        <taxon>Mycena</taxon>
    </lineage>
</organism>
<gene>
    <name evidence="2" type="ORF">DFH07DRAFT_964454</name>
</gene>
<name>A0AAD7N1J6_9AGAR</name>
<dbReference type="Proteomes" id="UP001215280">
    <property type="component" value="Unassembled WGS sequence"/>
</dbReference>
<evidence type="ECO:0000256" key="1">
    <source>
        <dbReference type="SAM" id="MobiDB-lite"/>
    </source>
</evidence>
<dbReference type="AlphaFoldDB" id="A0AAD7N1J6"/>